<feature type="transmembrane region" description="Helical" evidence="3">
    <location>
        <begin position="68"/>
        <end position="94"/>
    </location>
</feature>
<name>A0A0M2SIK8_9STAP</name>
<feature type="region of interest" description="Disordered" evidence="2">
    <location>
        <begin position="286"/>
        <end position="306"/>
    </location>
</feature>
<sequence>MSRFKYTLLFAHTYLTDMFLLLFIVLIINVHNGKEALIIPFILIVLAVMTASSLIVRRFRLGRIYFMLPFVLIIALLSGFHWLAALLLAYLPLLRLEYLHDDARTTFSNVTLIVTFLLLIGTNVLTTEETVAHALHFHLIFLSLVLFFFTGRIFILLIGNGWPMRKNAYMFTTLSGLFILLGISLGLVYHYIVFIAKYIVLLLLNGFIFLLRPFFHILENVEFERPALEEGTIPDSKGEEETRPEFDQDPAVAQLPVDTIMAVLFIIAVITGLYIYYKRRNPPQTDKREIEQTISTSTPTAPQKKRLVRADVPEDRVRKVYFEFEKWLAAKNMGRYQNETIPEWITRLGLTDIIDKQRLTTYIETRYSDTKTADRDYHIYKENIKMMKKEINEYLKEKQKNLRE</sequence>
<proteinExistence type="predicted"/>
<feature type="transmembrane region" description="Helical" evidence="3">
    <location>
        <begin position="106"/>
        <end position="125"/>
    </location>
</feature>
<evidence type="ECO:0000256" key="1">
    <source>
        <dbReference type="SAM" id="Coils"/>
    </source>
</evidence>
<comment type="caution">
    <text evidence="4">The sequence shown here is derived from an EMBL/GenBank/DDBJ whole genome shotgun (WGS) entry which is preliminary data.</text>
</comment>
<keyword evidence="3" id="KW-1133">Transmembrane helix</keyword>
<keyword evidence="1" id="KW-0175">Coiled coil</keyword>
<feature type="transmembrane region" description="Helical" evidence="3">
    <location>
        <begin position="259"/>
        <end position="277"/>
    </location>
</feature>
<feature type="coiled-coil region" evidence="1">
    <location>
        <begin position="377"/>
        <end position="404"/>
    </location>
</feature>
<evidence type="ECO:0000313" key="4">
    <source>
        <dbReference type="EMBL" id="KKK33466.1"/>
    </source>
</evidence>
<reference evidence="4 5" key="1">
    <citation type="submission" date="2015-04" db="EMBL/GenBank/DDBJ databases">
        <title>Taxonomic description and genome sequence of Salinicoccus sediminis sp. nov., a novel hyper halotolerant bacterium isolated from marine sediment.</title>
        <authorList>
            <person name="Mathan Kumar R."/>
            <person name="Kaur G."/>
            <person name="Kumar N."/>
            <person name="Kumar A."/>
            <person name="Singh N.K."/>
            <person name="Kaur N."/>
            <person name="Mayilraj S."/>
        </authorList>
    </citation>
    <scope>NUCLEOTIDE SEQUENCE [LARGE SCALE GENOMIC DNA]</scope>
    <source>
        <strain evidence="4 5">SV-16</strain>
    </source>
</reference>
<feature type="compositionally biased region" description="Polar residues" evidence="2">
    <location>
        <begin position="292"/>
        <end position="301"/>
    </location>
</feature>
<dbReference type="STRING" id="1432562.WN59_12005"/>
<dbReference type="AlphaFoldDB" id="A0A0M2SIK8"/>
<keyword evidence="3" id="KW-0812">Transmembrane</keyword>
<dbReference type="OrthoDB" id="2352496at2"/>
<organism evidence="4 5">
    <name type="scientific">Salinicoccus sediminis</name>
    <dbReference type="NCBI Taxonomy" id="1432562"/>
    <lineage>
        <taxon>Bacteria</taxon>
        <taxon>Bacillati</taxon>
        <taxon>Bacillota</taxon>
        <taxon>Bacilli</taxon>
        <taxon>Bacillales</taxon>
        <taxon>Staphylococcaceae</taxon>
        <taxon>Salinicoccus</taxon>
    </lineage>
</organism>
<dbReference type="EMBL" id="LAYZ01000025">
    <property type="protein sequence ID" value="KKK33466.1"/>
    <property type="molecule type" value="Genomic_DNA"/>
</dbReference>
<feature type="transmembrane region" description="Helical" evidence="3">
    <location>
        <begin position="168"/>
        <end position="192"/>
    </location>
</feature>
<dbReference type="RefSeq" id="WP_046517657.1">
    <property type="nucleotide sequence ID" value="NZ_LAYZ01000025.1"/>
</dbReference>
<protein>
    <recommendedName>
        <fullName evidence="6">DUF4129 domain-containing protein</fullName>
    </recommendedName>
</protein>
<accession>A0A0M2SIK8</accession>
<gene>
    <name evidence="4" type="ORF">WN59_12005</name>
</gene>
<dbReference type="PATRIC" id="fig|1432562.3.peg.2398"/>
<evidence type="ECO:0008006" key="6">
    <source>
        <dbReference type="Google" id="ProtNLM"/>
    </source>
</evidence>
<evidence type="ECO:0000313" key="5">
    <source>
        <dbReference type="Proteomes" id="UP000034287"/>
    </source>
</evidence>
<feature type="transmembrane region" description="Helical" evidence="3">
    <location>
        <begin position="7"/>
        <end position="30"/>
    </location>
</feature>
<dbReference type="Proteomes" id="UP000034287">
    <property type="component" value="Unassembled WGS sequence"/>
</dbReference>
<feature type="transmembrane region" description="Helical" evidence="3">
    <location>
        <begin position="199"/>
        <end position="218"/>
    </location>
</feature>
<keyword evidence="5" id="KW-1185">Reference proteome</keyword>
<evidence type="ECO:0000256" key="2">
    <source>
        <dbReference type="SAM" id="MobiDB-lite"/>
    </source>
</evidence>
<keyword evidence="3" id="KW-0472">Membrane</keyword>
<evidence type="ECO:0000256" key="3">
    <source>
        <dbReference type="SAM" id="Phobius"/>
    </source>
</evidence>
<feature type="transmembrane region" description="Helical" evidence="3">
    <location>
        <begin position="137"/>
        <end position="162"/>
    </location>
</feature>
<feature type="transmembrane region" description="Helical" evidence="3">
    <location>
        <begin position="36"/>
        <end position="56"/>
    </location>
</feature>